<name>A0A0F6W3V1_9BACT</name>
<organism evidence="1 2">
    <name type="scientific">Sandaracinus amylolyticus</name>
    <dbReference type="NCBI Taxonomy" id="927083"/>
    <lineage>
        <taxon>Bacteria</taxon>
        <taxon>Pseudomonadati</taxon>
        <taxon>Myxococcota</taxon>
        <taxon>Polyangia</taxon>
        <taxon>Polyangiales</taxon>
        <taxon>Sandaracinaceae</taxon>
        <taxon>Sandaracinus</taxon>
    </lineage>
</organism>
<dbReference type="EMBL" id="CP011125">
    <property type="protein sequence ID" value="AKF06705.1"/>
    <property type="molecule type" value="Genomic_DNA"/>
</dbReference>
<accession>A0A0F6W3V1</accession>
<dbReference type="KEGG" id="samy:DB32_003854"/>
<keyword evidence="2" id="KW-1185">Reference proteome</keyword>
<dbReference type="RefSeq" id="WP_053233852.1">
    <property type="nucleotide sequence ID" value="NZ_CP011125.1"/>
</dbReference>
<gene>
    <name evidence="1" type="ORF">DB32_003854</name>
</gene>
<proteinExistence type="predicted"/>
<reference evidence="1 2" key="1">
    <citation type="submission" date="2015-03" db="EMBL/GenBank/DDBJ databases">
        <title>Genome assembly of Sandaracinus amylolyticus DSM 53668.</title>
        <authorList>
            <person name="Sharma G."/>
            <person name="Subramanian S."/>
        </authorList>
    </citation>
    <scope>NUCLEOTIDE SEQUENCE [LARGE SCALE GENOMIC DNA]</scope>
    <source>
        <strain evidence="1 2">DSM 53668</strain>
    </source>
</reference>
<evidence type="ECO:0000313" key="1">
    <source>
        <dbReference type="EMBL" id="AKF06705.1"/>
    </source>
</evidence>
<sequence>MSLRARAAALVALFGCVGCGTVDLGDNIVPPDLMLDEDFFYCRIQPEVIEPQGCAGGGAGEMGMCHTARSALRLVDTTGIAPPTCAEDRVEGTVPPEYVENFQAVQFTVQSDPLSSPFYRRPTGLDSHPRVIFPETSPEADLIATWIARGGL</sequence>
<dbReference type="Proteomes" id="UP000034883">
    <property type="component" value="Chromosome"/>
</dbReference>
<dbReference type="AlphaFoldDB" id="A0A0F6W3V1"/>
<evidence type="ECO:0000313" key="2">
    <source>
        <dbReference type="Proteomes" id="UP000034883"/>
    </source>
</evidence>
<protein>
    <submittedName>
        <fullName evidence="1">Uncharacterized protein</fullName>
    </submittedName>
</protein>
<dbReference type="STRING" id="927083.DB32_003854"/>